<feature type="region of interest" description="Disordered" evidence="1">
    <location>
        <begin position="149"/>
        <end position="183"/>
    </location>
</feature>
<name>A0A9J5X1Z2_SOLCO</name>
<evidence type="ECO:0000256" key="1">
    <source>
        <dbReference type="SAM" id="MobiDB-lite"/>
    </source>
</evidence>
<dbReference type="AlphaFoldDB" id="A0A9J5X1Z2"/>
<dbReference type="Proteomes" id="UP000824120">
    <property type="component" value="Chromosome 10"/>
</dbReference>
<organism evidence="2 3">
    <name type="scientific">Solanum commersonii</name>
    <name type="common">Commerson's wild potato</name>
    <name type="synonym">Commerson's nightshade</name>
    <dbReference type="NCBI Taxonomy" id="4109"/>
    <lineage>
        <taxon>Eukaryota</taxon>
        <taxon>Viridiplantae</taxon>
        <taxon>Streptophyta</taxon>
        <taxon>Embryophyta</taxon>
        <taxon>Tracheophyta</taxon>
        <taxon>Spermatophyta</taxon>
        <taxon>Magnoliopsida</taxon>
        <taxon>eudicotyledons</taxon>
        <taxon>Gunneridae</taxon>
        <taxon>Pentapetalae</taxon>
        <taxon>asterids</taxon>
        <taxon>lamiids</taxon>
        <taxon>Solanales</taxon>
        <taxon>Solanaceae</taxon>
        <taxon>Solanoideae</taxon>
        <taxon>Solaneae</taxon>
        <taxon>Solanum</taxon>
    </lineage>
</organism>
<reference evidence="2 3" key="1">
    <citation type="submission" date="2020-09" db="EMBL/GenBank/DDBJ databases">
        <title>De no assembly of potato wild relative species, Solanum commersonii.</title>
        <authorList>
            <person name="Cho K."/>
        </authorList>
    </citation>
    <scope>NUCLEOTIDE SEQUENCE [LARGE SCALE GENOMIC DNA]</scope>
    <source>
        <strain evidence="2">LZ3.2</strain>
        <tissue evidence="2">Leaf</tissue>
    </source>
</reference>
<comment type="caution">
    <text evidence="2">The sequence shown here is derived from an EMBL/GenBank/DDBJ whole genome shotgun (WGS) entry which is preliminary data.</text>
</comment>
<keyword evidence="3" id="KW-1185">Reference proteome</keyword>
<gene>
    <name evidence="2" type="ORF">H5410_051865</name>
</gene>
<evidence type="ECO:0000313" key="2">
    <source>
        <dbReference type="EMBL" id="KAG5581238.1"/>
    </source>
</evidence>
<dbReference type="EMBL" id="JACXVP010000010">
    <property type="protein sequence ID" value="KAG5581238.1"/>
    <property type="molecule type" value="Genomic_DNA"/>
</dbReference>
<evidence type="ECO:0000313" key="3">
    <source>
        <dbReference type="Proteomes" id="UP000824120"/>
    </source>
</evidence>
<feature type="compositionally biased region" description="Low complexity" evidence="1">
    <location>
        <begin position="165"/>
        <end position="180"/>
    </location>
</feature>
<sequence>MVVSISIEVQSIKLCIWNSKWRLRKLGKEHLASEQERHHVKSYATDLVRDKISSPLASEFAADVLAAANLVPAARLTATRQPPPPPSIAPLSSFCPSPLRPDHQVQGIKDIVSSKRREIIERGLTEKSKKGEHKKLVREGIGINKSVDMLIDSPQWPPPPPPPVVVDTSSSRKQKSISSITNTTLLVDDDQVSNQYNISSSST</sequence>
<accession>A0A9J5X1Z2</accession>
<feature type="compositionally biased region" description="Pro residues" evidence="1">
    <location>
        <begin position="155"/>
        <end position="164"/>
    </location>
</feature>
<proteinExistence type="predicted"/>
<protein>
    <submittedName>
        <fullName evidence="2">Uncharacterized protein</fullName>
    </submittedName>
</protein>